<dbReference type="Pfam" id="PF03466">
    <property type="entry name" value="LysR_substrate"/>
    <property type="match status" value="1"/>
</dbReference>
<dbReference type="InterPro" id="IPR036388">
    <property type="entry name" value="WH-like_DNA-bd_sf"/>
</dbReference>
<dbReference type="CDD" id="cd08459">
    <property type="entry name" value="PBP2_DntR_NahR_LinR_like"/>
    <property type="match status" value="1"/>
</dbReference>
<keyword evidence="2" id="KW-0805">Transcription regulation</keyword>
<comment type="caution">
    <text evidence="6">The sequence shown here is derived from an EMBL/GenBank/DDBJ whole genome shotgun (WGS) entry which is preliminary data.</text>
</comment>
<name>A0AA42IYW7_9BURK</name>
<dbReference type="GO" id="GO:0003677">
    <property type="term" value="F:DNA binding"/>
    <property type="evidence" value="ECO:0007669"/>
    <property type="project" value="UniProtKB-KW"/>
</dbReference>
<accession>A0AA42IYW7</accession>
<sequence>MNLKDVDLNLLVVFNELHKHGRVSAAAQSLGISQPGVSNALSRLRKLLGDELFLRTSRGMVPTPYAEALAQPIADALGALHGTLNARAVFDPARSERAFVIGVNDVGETYFLPRLMRALDTAAPGVTIRTVRTTSIDVRDEMERGRIDLAMGFLPSLQSGFFQRKLFSQPYVCIFRRDHPLARSGVTAKQFRAAEHVAIVSEGTGHGVVDEVIARAGIRRRLRLTVPHFMAVGPVLQATDMIAVVPRRFADCACTPFGLATAPCPVKIPESVINVFWHARNHREPANQWLRQVVVEQFADQDGGGRLPAARR</sequence>
<dbReference type="EMBL" id="JAOCDZ010000005">
    <property type="protein sequence ID" value="MDH0735828.1"/>
    <property type="molecule type" value="Genomic_DNA"/>
</dbReference>
<evidence type="ECO:0000313" key="7">
    <source>
        <dbReference type="Proteomes" id="UP001161094"/>
    </source>
</evidence>
<dbReference type="InterPro" id="IPR000847">
    <property type="entry name" value="LysR_HTH_N"/>
</dbReference>
<dbReference type="RefSeq" id="WP_100852984.1">
    <property type="nucleotide sequence ID" value="NZ_CADIJT010000002.1"/>
</dbReference>
<evidence type="ECO:0000259" key="5">
    <source>
        <dbReference type="PROSITE" id="PS50931"/>
    </source>
</evidence>
<comment type="similarity">
    <text evidence="1">Belongs to the LysR transcriptional regulatory family.</text>
</comment>
<dbReference type="SUPFAM" id="SSF46785">
    <property type="entry name" value="Winged helix' DNA-binding domain"/>
    <property type="match status" value="1"/>
</dbReference>
<dbReference type="InterPro" id="IPR050389">
    <property type="entry name" value="LysR-type_TF"/>
</dbReference>
<dbReference type="GeneID" id="92904626"/>
<dbReference type="PRINTS" id="PR00039">
    <property type="entry name" value="HTHLYSR"/>
</dbReference>
<dbReference type="InterPro" id="IPR036390">
    <property type="entry name" value="WH_DNA-bd_sf"/>
</dbReference>
<reference evidence="6" key="1">
    <citation type="submission" date="2022-09" db="EMBL/GenBank/DDBJ databases">
        <title>Intensive care unit water sources are persistently colonized with multi-drug resistant bacteria and are the site of extensive horizontal gene transfer of antibiotic resistance genes.</title>
        <authorList>
            <person name="Diorio-Toth L."/>
        </authorList>
    </citation>
    <scope>NUCLEOTIDE SEQUENCE</scope>
    <source>
        <strain evidence="6">GD03843</strain>
    </source>
</reference>
<dbReference type="Pfam" id="PF00126">
    <property type="entry name" value="HTH_1"/>
    <property type="match status" value="1"/>
</dbReference>
<dbReference type="PROSITE" id="PS50931">
    <property type="entry name" value="HTH_LYSR"/>
    <property type="match status" value="1"/>
</dbReference>
<gene>
    <name evidence="6" type="ORF">N5D93_08400</name>
</gene>
<dbReference type="KEGG" id="asw:CVS48_01675"/>
<dbReference type="GO" id="GO:0003700">
    <property type="term" value="F:DNA-binding transcription factor activity"/>
    <property type="evidence" value="ECO:0007669"/>
    <property type="project" value="InterPro"/>
</dbReference>
<organism evidence="6 7">
    <name type="scientific">Achromobacter spanius</name>
    <dbReference type="NCBI Taxonomy" id="217203"/>
    <lineage>
        <taxon>Bacteria</taxon>
        <taxon>Pseudomonadati</taxon>
        <taxon>Pseudomonadota</taxon>
        <taxon>Betaproteobacteria</taxon>
        <taxon>Burkholderiales</taxon>
        <taxon>Alcaligenaceae</taxon>
        <taxon>Achromobacter</taxon>
    </lineage>
</organism>
<keyword evidence="4" id="KW-0804">Transcription</keyword>
<dbReference type="Gene3D" id="3.40.190.10">
    <property type="entry name" value="Periplasmic binding protein-like II"/>
    <property type="match status" value="2"/>
</dbReference>
<evidence type="ECO:0000256" key="3">
    <source>
        <dbReference type="ARBA" id="ARBA00023125"/>
    </source>
</evidence>
<keyword evidence="3" id="KW-0238">DNA-binding</keyword>
<dbReference type="Gene3D" id="1.10.10.10">
    <property type="entry name" value="Winged helix-like DNA-binding domain superfamily/Winged helix DNA-binding domain"/>
    <property type="match status" value="1"/>
</dbReference>
<dbReference type="InterPro" id="IPR005119">
    <property type="entry name" value="LysR_subst-bd"/>
</dbReference>
<dbReference type="PANTHER" id="PTHR30118">
    <property type="entry name" value="HTH-TYPE TRANSCRIPTIONAL REGULATOR LEUO-RELATED"/>
    <property type="match status" value="1"/>
</dbReference>
<dbReference type="SUPFAM" id="SSF53850">
    <property type="entry name" value="Periplasmic binding protein-like II"/>
    <property type="match status" value="1"/>
</dbReference>
<dbReference type="PANTHER" id="PTHR30118:SF15">
    <property type="entry name" value="TRANSCRIPTIONAL REGULATORY PROTEIN"/>
    <property type="match status" value="1"/>
</dbReference>
<dbReference type="Proteomes" id="UP001161094">
    <property type="component" value="Unassembled WGS sequence"/>
</dbReference>
<protein>
    <submittedName>
        <fullName evidence="6">LysR family transcriptional regulator</fullName>
    </submittedName>
</protein>
<proteinExistence type="inferred from homology"/>
<evidence type="ECO:0000256" key="4">
    <source>
        <dbReference type="ARBA" id="ARBA00023163"/>
    </source>
</evidence>
<feature type="domain" description="HTH lysR-type" evidence="5">
    <location>
        <begin position="6"/>
        <end position="63"/>
    </location>
</feature>
<evidence type="ECO:0000256" key="2">
    <source>
        <dbReference type="ARBA" id="ARBA00023015"/>
    </source>
</evidence>
<dbReference type="AlphaFoldDB" id="A0AA42IYW7"/>
<evidence type="ECO:0000313" key="6">
    <source>
        <dbReference type="EMBL" id="MDH0735828.1"/>
    </source>
</evidence>
<evidence type="ECO:0000256" key="1">
    <source>
        <dbReference type="ARBA" id="ARBA00009437"/>
    </source>
</evidence>